<keyword evidence="4" id="KW-1185">Reference proteome</keyword>
<feature type="coiled-coil region" evidence="1">
    <location>
        <begin position="96"/>
        <end position="123"/>
    </location>
</feature>
<evidence type="ECO:0000256" key="1">
    <source>
        <dbReference type="SAM" id="Coils"/>
    </source>
</evidence>
<feature type="domain" description="DUF218" evidence="2">
    <location>
        <begin position="288"/>
        <end position="379"/>
    </location>
</feature>
<reference evidence="3 4" key="1">
    <citation type="submission" date="2016-11" db="EMBL/GenBank/DDBJ databases">
        <title>Trade-off between light-utilization and light-protection in marine flavobacteria.</title>
        <authorList>
            <person name="Kumagai Y."/>
        </authorList>
    </citation>
    <scope>NUCLEOTIDE SEQUENCE [LARGE SCALE GENOMIC DNA]</scope>
    <source>
        <strain evidence="3 4">ATCC 700397</strain>
    </source>
</reference>
<dbReference type="InterPro" id="IPR003848">
    <property type="entry name" value="DUF218"/>
</dbReference>
<dbReference type="Proteomes" id="UP000239522">
    <property type="component" value="Unassembled WGS sequence"/>
</dbReference>
<dbReference type="CDD" id="cd06259">
    <property type="entry name" value="YdcF-like"/>
    <property type="match status" value="1"/>
</dbReference>
<evidence type="ECO:0000313" key="3">
    <source>
        <dbReference type="EMBL" id="PQB07741.1"/>
    </source>
</evidence>
<accession>A0A2S7KYP9</accession>
<dbReference type="Gene3D" id="3.40.50.620">
    <property type="entry name" value="HUPs"/>
    <property type="match status" value="1"/>
</dbReference>
<sequence>MLFISNCTSDKPLVDPNNENSGSESINTTISLEFNANYDLIWSDSKVKDRNFHLLTIIEQIQTISKVIESDVVFSNYLKTSQARLRAVSEASNPTAQSYANALKFSENEITALSENFKELVKKSRVLHNMVKEHMGPSGAFQQFSEVTNSYRVIQLAFVEAAHGINNIIDVYAAGQDPKYPEIDKVSFDVNSAAYLSKLKTEVDALNQANHKLFFQPFLKFALRVLALNNRDEAGRYYPLEDGENKATIEYIKTINWNEYEYALALALGDGPNEPNDLPNISIGGMRNADQAVELYQQGRVPLIMLSGGHVKPFQVEYSEGIEMKKYIIDKYSILENRILVETQARHTTTNMRNTGRLIFRYGIPSNKKSVVTSSESHINTIESSNFNVRSINEMNHIPAEIYNRISNIYLEFTSKIEVLHLDSSDPLDP</sequence>
<dbReference type="Pfam" id="PF02698">
    <property type="entry name" value="DUF218"/>
    <property type="match status" value="1"/>
</dbReference>
<name>A0A2S7KYP9_9FLAO</name>
<dbReference type="AlphaFoldDB" id="A0A2S7KYP9"/>
<organism evidence="3 4">
    <name type="scientific">Polaribacter filamentus</name>
    <dbReference type="NCBI Taxonomy" id="53483"/>
    <lineage>
        <taxon>Bacteria</taxon>
        <taxon>Pseudomonadati</taxon>
        <taxon>Bacteroidota</taxon>
        <taxon>Flavobacteriia</taxon>
        <taxon>Flavobacteriales</taxon>
        <taxon>Flavobacteriaceae</taxon>
    </lineage>
</organism>
<evidence type="ECO:0000313" key="4">
    <source>
        <dbReference type="Proteomes" id="UP000239522"/>
    </source>
</evidence>
<gene>
    <name evidence="3" type="ORF">BST83_11695</name>
</gene>
<protein>
    <recommendedName>
        <fullName evidence="2">DUF218 domain-containing protein</fullName>
    </recommendedName>
</protein>
<dbReference type="EMBL" id="MQUA01000013">
    <property type="protein sequence ID" value="PQB07741.1"/>
    <property type="molecule type" value="Genomic_DNA"/>
</dbReference>
<comment type="caution">
    <text evidence="3">The sequence shown here is derived from an EMBL/GenBank/DDBJ whole genome shotgun (WGS) entry which is preliminary data.</text>
</comment>
<proteinExistence type="predicted"/>
<evidence type="ECO:0000259" key="2">
    <source>
        <dbReference type="Pfam" id="PF02698"/>
    </source>
</evidence>
<keyword evidence="1" id="KW-0175">Coiled coil</keyword>
<dbReference type="InterPro" id="IPR014729">
    <property type="entry name" value="Rossmann-like_a/b/a_fold"/>
</dbReference>